<dbReference type="EMBL" id="JAGSOY010000007">
    <property type="protein sequence ID" value="MBU2710396.1"/>
    <property type="molecule type" value="Genomic_DNA"/>
</dbReference>
<evidence type="ECO:0000313" key="3">
    <source>
        <dbReference type="Proteomes" id="UP000690515"/>
    </source>
</evidence>
<name>A0ABS5Z8N7_9GAMM</name>
<keyword evidence="1" id="KW-1133">Transmembrane helix</keyword>
<comment type="caution">
    <text evidence="2">The sequence shown here is derived from an EMBL/GenBank/DDBJ whole genome shotgun (WGS) entry which is preliminary data.</text>
</comment>
<evidence type="ECO:0008006" key="4">
    <source>
        <dbReference type="Google" id="ProtNLM"/>
    </source>
</evidence>
<feature type="transmembrane region" description="Helical" evidence="1">
    <location>
        <begin position="211"/>
        <end position="244"/>
    </location>
</feature>
<gene>
    <name evidence="2" type="ORF">KCG35_04945</name>
</gene>
<dbReference type="Proteomes" id="UP000690515">
    <property type="component" value="Unassembled WGS sequence"/>
</dbReference>
<accession>A0ABS5Z8N7</accession>
<dbReference type="RefSeq" id="WP_215818566.1">
    <property type="nucleotide sequence ID" value="NZ_JAGSOY010000007.1"/>
</dbReference>
<evidence type="ECO:0000313" key="2">
    <source>
        <dbReference type="EMBL" id="MBU2710396.1"/>
    </source>
</evidence>
<sequence length="352" mass="40293">MTTVNIKGVKPSWGERFISTFSTVLFLEMIIMLVLGLIFWWDVPNSVFLPTFIVFFLLGTIIGWSADQTKDATLDIGQNDIKYSSNNTEHVILLTDIKSIHIERRTTGYANCQSNIYFQLLDKDNYCLLSVDQWHSNTNVFTYAEYLSVLTDAKITKQFIFNNDPGEPFFYINFDHINQPENNNIVDYYVVVTPTQEMVVTCKPDKSGHWLLCFFLVASIFSLIYGFLTFALSTFFIAACLSLIEALTPTLQHVTLTKSKITYAYSMAFLNRKKLIMPLKQFRVASTPHRYGVTYHILVQSEEGWHNLAKTSDVETALNLAKKMANHMDLPVEVDVRIAHKAITTKNESRLV</sequence>
<proteinExistence type="predicted"/>
<keyword evidence="1" id="KW-0812">Transmembrane</keyword>
<evidence type="ECO:0000256" key="1">
    <source>
        <dbReference type="SAM" id="Phobius"/>
    </source>
</evidence>
<organism evidence="2 3">
    <name type="scientific">Zooshikella harenae</name>
    <dbReference type="NCBI Taxonomy" id="2827238"/>
    <lineage>
        <taxon>Bacteria</taxon>
        <taxon>Pseudomonadati</taxon>
        <taxon>Pseudomonadota</taxon>
        <taxon>Gammaproteobacteria</taxon>
        <taxon>Oceanospirillales</taxon>
        <taxon>Zooshikellaceae</taxon>
        <taxon>Zooshikella</taxon>
    </lineage>
</organism>
<keyword evidence="1" id="KW-0472">Membrane</keyword>
<reference evidence="2 3" key="1">
    <citation type="submission" date="2021-04" db="EMBL/GenBank/DDBJ databases">
        <authorList>
            <person name="Pira H."/>
            <person name="Risdian C."/>
            <person name="Wink J."/>
        </authorList>
    </citation>
    <scope>NUCLEOTIDE SEQUENCE [LARGE SCALE GENOMIC DNA]</scope>
    <source>
        <strain evidence="2 3">WH53</strain>
    </source>
</reference>
<keyword evidence="3" id="KW-1185">Reference proteome</keyword>
<protein>
    <recommendedName>
        <fullName evidence="4">DUF3592 domain-containing protein</fullName>
    </recommendedName>
</protein>
<feature type="transmembrane region" description="Helical" evidence="1">
    <location>
        <begin position="21"/>
        <end position="41"/>
    </location>
</feature>
<feature type="transmembrane region" description="Helical" evidence="1">
    <location>
        <begin position="47"/>
        <end position="66"/>
    </location>
</feature>